<evidence type="ECO:0000256" key="8">
    <source>
        <dbReference type="ARBA" id="ARBA00023235"/>
    </source>
</evidence>
<evidence type="ECO:0000256" key="9">
    <source>
        <dbReference type="ARBA" id="ARBA00023277"/>
    </source>
</evidence>
<evidence type="ECO:0000256" key="5">
    <source>
        <dbReference type="ARBA" id="ARBA00022723"/>
    </source>
</evidence>
<feature type="domain" description="Class II aldolase/adducin N-terminal" evidence="14">
    <location>
        <begin position="7"/>
        <end position="195"/>
    </location>
</feature>
<evidence type="ECO:0000256" key="10">
    <source>
        <dbReference type="ARBA" id="ARBA00032206"/>
    </source>
</evidence>
<evidence type="ECO:0000313" key="16">
    <source>
        <dbReference type="Proteomes" id="UP000275076"/>
    </source>
</evidence>
<dbReference type="InterPro" id="IPR036409">
    <property type="entry name" value="Aldolase_II/adducin_N_sf"/>
</dbReference>
<dbReference type="AlphaFoldDB" id="A0A3R9QKX2"/>
<evidence type="ECO:0000256" key="6">
    <source>
        <dbReference type="ARBA" id="ARBA00022833"/>
    </source>
</evidence>
<evidence type="ECO:0000256" key="2">
    <source>
        <dbReference type="ARBA" id="ARBA00001947"/>
    </source>
</evidence>
<sequence length="231" mass="25436">MLELLKKEILLANQGLEKYDLVTFTWGNVSGYDPSSGNIVIKPSGVPYEKLNITDMVVVSLDGTIVEGSLKPSSDTPTHIELYKAFPGVRGIVHTHSDWGTAWAQAGKGIPCAGTTQADYFYGEIPCTRRLTKEEIETDYEKCTGDVIIETFKDINPLEVPGVVVHGHAPFAWGQSPASALHNAVVLEKTAKMTFLSHQLAGNEQPEVLDDYVLNKHYERKHGKNAYYGQS</sequence>
<protein>
    <recommendedName>
        <fullName evidence="13">L-ribulose-5-phosphate 4-epimerase</fullName>
        <ecNumber evidence="4">5.1.3.4</ecNumber>
    </recommendedName>
    <alternativeName>
        <fullName evidence="10">Phosphoribulose isomerase</fullName>
    </alternativeName>
</protein>
<keyword evidence="6" id="KW-0862">Zinc</keyword>
<dbReference type="NCBIfam" id="NF006047">
    <property type="entry name" value="PRK08193.1"/>
    <property type="match status" value="1"/>
</dbReference>
<evidence type="ECO:0000313" key="15">
    <source>
        <dbReference type="EMBL" id="RSL33061.1"/>
    </source>
</evidence>
<dbReference type="Gene3D" id="3.40.225.10">
    <property type="entry name" value="Class II aldolase/adducin N-terminal domain"/>
    <property type="match status" value="1"/>
</dbReference>
<dbReference type="PANTHER" id="PTHR22789:SF8">
    <property type="entry name" value="L-RIBULOSE-5-PHOSPHATE 4-EPIMERASE SGBE"/>
    <property type="match status" value="1"/>
</dbReference>
<dbReference type="PANTHER" id="PTHR22789">
    <property type="entry name" value="FUCULOSE PHOSPHATE ALDOLASE"/>
    <property type="match status" value="1"/>
</dbReference>
<dbReference type="RefSeq" id="WP_125556126.1">
    <property type="nucleotide sequence ID" value="NZ_RBVX01000010.1"/>
</dbReference>
<comment type="pathway">
    <text evidence="12">Carbohydrate degradation; L-arabinose degradation via L-ribulose; D-xylulose 5-phosphate from L-arabinose (bacterial route): step 3/3.</text>
</comment>
<comment type="function">
    <text evidence="11">Involved in the degradation of L-arabinose. Catalyzes the interconversion of L-ribulose 5-phosphate (LRu5P) and D-xylulose 5-phosphate (D-Xu5P) via a retroaldol/aldol mechanism (carbon-carbon bond cleavage analogous to a class II aldolase reaction).</text>
</comment>
<comment type="caution">
    <text evidence="15">The sequence shown here is derived from an EMBL/GenBank/DDBJ whole genome shotgun (WGS) entry which is preliminary data.</text>
</comment>
<dbReference type="GO" id="GO:0016832">
    <property type="term" value="F:aldehyde-lyase activity"/>
    <property type="evidence" value="ECO:0007669"/>
    <property type="project" value="TreeGrafter"/>
</dbReference>
<dbReference type="NCBIfam" id="NF009003">
    <property type="entry name" value="PRK12348.1"/>
    <property type="match status" value="1"/>
</dbReference>
<comment type="cofactor">
    <cofactor evidence="2">
        <name>Zn(2+)</name>
        <dbReference type="ChEBI" id="CHEBI:29105"/>
    </cofactor>
</comment>
<dbReference type="GO" id="GO:0008742">
    <property type="term" value="F:L-ribulose-phosphate 4-epimerase activity"/>
    <property type="evidence" value="ECO:0007669"/>
    <property type="project" value="UniProtKB-EC"/>
</dbReference>
<evidence type="ECO:0000256" key="3">
    <source>
        <dbReference type="ARBA" id="ARBA00010037"/>
    </source>
</evidence>
<dbReference type="FunFam" id="3.40.225.10:FF:000001">
    <property type="entry name" value="L-ribulose-5-phosphate 4-epimerase UlaF"/>
    <property type="match status" value="1"/>
</dbReference>
<dbReference type="SUPFAM" id="SSF53639">
    <property type="entry name" value="AraD/HMP-PK domain-like"/>
    <property type="match status" value="1"/>
</dbReference>
<dbReference type="GO" id="GO:0019568">
    <property type="term" value="P:arabinose catabolic process"/>
    <property type="evidence" value="ECO:0007669"/>
    <property type="project" value="UniProtKB-KW"/>
</dbReference>
<evidence type="ECO:0000256" key="11">
    <source>
        <dbReference type="ARBA" id="ARBA00053542"/>
    </source>
</evidence>
<evidence type="ECO:0000256" key="13">
    <source>
        <dbReference type="ARBA" id="ARBA00074961"/>
    </source>
</evidence>
<reference evidence="15 16" key="1">
    <citation type="submission" date="2018-10" db="EMBL/GenBank/DDBJ databases">
        <title>Draft genome sequence of Bacillus salarius IM0101, isolated from a hypersaline soil in Inner Mongolia, China.</title>
        <authorList>
            <person name="Yamprayoonswat W."/>
            <person name="Boonvisut S."/>
            <person name="Jumpathong W."/>
            <person name="Sittihan S."/>
            <person name="Ruangsuj P."/>
            <person name="Wanthongcharoen S."/>
            <person name="Thongpramul N."/>
            <person name="Pimmason S."/>
            <person name="Yu B."/>
            <person name="Yasawong M."/>
        </authorList>
    </citation>
    <scope>NUCLEOTIDE SEQUENCE [LARGE SCALE GENOMIC DNA]</scope>
    <source>
        <strain evidence="15 16">IM0101</strain>
    </source>
</reference>
<accession>A0A3R9QKX2</accession>
<dbReference type="OrthoDB" id="9786287at2"/>
<name>A0A3R9QKX2_9BACI</name>
<keyword evidence="9" id="KW-0119">Carbohydrate metabolism</keyword>
<evidence type="ECO:0000259" key="14">
    <source>
        <dbReference type="SMART" id="SM01007"/>
    </source>
</evidence>
<dbReference type="EC" id="5.1.3.4" evidence="4"/>
<evidence type="ECO:0000256" key="1">
    <source>
        <dbReference type="ARBA" id="ARBA00001726"/>
    </source>
</evidence>
<organism evidence="15 16">
    <name type="scientific">Salibacterium salarium</name>
    <dbReference type="NCBI Taxonomy" id="284579"/>
    <lineage>
        <taxon>Bacteria</taxon>
        <taxon>Bacillati</taxon>
        <taxon>Bacillota</taxon>
        <taxon>Bacilli</taxon>
        <taxon>Bacillales</taxon>
        <taxon>Bacillaceae</taxon>
    </lineage>
</organism>
<comment type="similarity">
    <text evidence="3">Belongs to the aldolase class II family. AraD/FucA subfamily.</text>
</comment>
<dbReference type="EMBL" id="RBVX01000010">
    <property type="protein sequence ID" value="RSL33061.1"/>
    <property type="molecule type" value="Genomic_DNA"/>
</dbReference>
<keyword evidence="16" id="KW-1185">Reference proteome</keyword>
<proteinExistence type="inferred from homology"/>
<dbReference type="Proteomes" id="UP000275076">
    <property type="component" value="Unassembled WGS sequence"/>
</dbReference>
<dbReference type="InterPro" id="IPR001303">
    <property type="entry name" value="Aldolase_II/adducin_N"/>
</dbReference>
<comment type="catalytic activity">
    <reaction evidence="1">
        <text>L-ribulose 5-phosphate = D-xylulose 5-phosphate</text>
        <dbReference type="Rhea" id="RHEA:22368"/>
        <dbReference type="ChEBI" id="CHEBI:57737"/>
        <dbReference type="ChEBI" id="CHEBI:58226"/>
        <dbReference type="EC" id="5.1.3.4"/>
    </reaction>
</comment>
<keyword evidence="5" id="KW-0479">Metal-binding</keyword>
<evidence type="ECO:0000256" key="12">
    <source>
        <dbReference type="ARBA" id="ARBA00060520"/>
    </source>
</evidence>
<dbReference type="InterPro" id="IPR050197">
    <property type="entry name" value="Aldolase_class_II_sugar_metab"/>
</dbReference>
<dbReference type="GO" id="GO:0005829">
    <property type="term" value="C:cytosol"/>
    <property type="evidence" value="ECO:0007669"/>
    <property type="project" value="TreeGrafter"/>
</dbReference>
<dbReference type="SMART" id="SM01007">
    <property type="entry name" value="Aldolase_II"/>
    <property type="match status" value="1"/>
</dbReference>
<evidence type="ECO:0000256" key="7">
    <source>
        <dbReference type="ARBA" id="ARBA00022935"/>
    </source>
</evidence>
<keyword evidence="8" id="KW-0413">Isomerase</keyword>
<evidence type="ECO:0000256" key="4">
    <source>
        <dbReference type="ARBA" id="ARBA00013186"/>
    </source>
</evidence>
<keyword evidence="7" id="KW-0054">Arabinose catabolism</keyword>
<gene>
    <name evidence="15" type="primary">araD</name>
    <name evidence="15" type="ORF">D7Z54_12170</name>
</gene>
<dbReference type="Pfam" id="PF00596">
    <property type="entry name" value="Aldolase_II"/>
    <property type="match status" value="1"/>
</dbReference>
<dbReference type="GO" id="GO:0046872">
    <property type="term" value="F:metal ion binding"/>
    <property type="evidence" value="ECO:0007669"/>
    <property type="project" value="UniProtKB-KW"/>
</dbReference>